<evidence type="ECO:0000313" key="1">
    <source>
        <dbReference type="EMBL" id="EKF54598.1"/>
    </source>
</evidence>
<dbReference type="InterPro" id="IPR041662">
    <property type="entry name" value="SusD-like_2"/>
</dbReference>
<reference evidence="1 2" key="1">
    <citation type="journal article" date="2012" name="J. Bacteriol.">
        <title>Genome Sequence of Galbibacter marinum Type Strain ck-I2-15.</title>
        <authorList>
            <person name="Lai Q."/>
            <person name="Li C."/>
            <person name="Shao Z."/>
        </authorList>
    </citation>
    <scope>NUCLEOTIDE SEQUENCE [LARGE SCALE GENOMIC DNA]</scope>
    <source>
        <strain evidence="2">ck-I2-15</strain>
    </source>
</reference>
<dbReference type="PATRIC" id="fig|555500.3.peg.2387"/>
<dbReference type="Proteomes" id="UP000007364">
    <property type="component" value="Unassembled WGS sequence"/>
</dbReference>
<proteinExistence type="predicted"/>
<dbReference type="SUPFAM" id="SSF48452">
    <property type="entry name" value="TPR-like"/>
    <property type="match status" value="1"/>
</dbReference>
<evidence type="ECO:0008006" key="3">
    <source>
        <dbReference type="Google" id="ProtNLM"/>
    </source>
</evidence>
<dbReference type="PROSITE" id="PS51257">
    <property type="entry name" value="PROKAR_LIPOPROTEIN"/>
    <property type="match status" value="1"/>
</dbReference>
<gene>
    <name evidence="1" type="ORF">I215_11584</name>
</gene>
<organism evidence="1 2">
    <name type="scientific">Galbibacter marinus</name>
    <dbReference type="NCBI Taxonomy" id="555500"/>
    <lineage>
        <taxon>Bacteria</taxon>
        <taxon>Pseudomonadati</taxon>
        <taxon>Bacteroidota</taxon>
        <taxon>Flavobacteriia</taxon>
        <taxon>Flavobacteriales</taxon>
        <taxon>Flavobacteriaceae</taxon>
        <taxon>Galbibacter</taxon>
    </lineage>
</organism>
<dbReference type="STRING" id="555500.I215_11584"/>
<keyword evidence="2" id="KW-1185">Reference proteome</keyword>
<protein>
    <recommendedName>
        <fullName evidence="3">SusD/RagB family nutrient-binding outer membrane lipoprotein</fullName>
    </recommendedName>
</protein>
<evidence type="ECO:0000313" key="2">
    <source>
        <dbReference type="Proteomes" id="UP000007364"/>
    </source>
</evidence>
<dbReference type="EMBL" id="AMSG01000018">
    <property type="protein sequence ID" value="EKF54598.1"/>
    <property type="molecule type" value="Genomic_DNA"/>
</dbReference>
<dbReference type="Pfam" id="PF12771">
    <property type="entry name" value="SusD-like_2"/>
    <property type="match status" value="2"/>
</dbReference>
<dbReference type="InterPro" id="IPR011990">
    <property type="entry name" value="TPR-like_helical_dom_sf"/>
</dbReference>
<name>K2P0L7_9FLAO</name>
<accession>K2P0L7</accession>
<dbReference type="Gene3D" id="1.25.40.390">
    <property type="match status" value="2"/>
</dbReference>
<comment type="caution">
    <text evidence="1">The sequence shown here is derived from an EMBL/GenBank/DDBJ whole genome shotgun (WGS) entry which is preliminary data.</text>
</comment>
<sequence length="566" mass="62330">MYTMKKLSYITGLLCLIIAVGCTKDFEEINRDSQGFDSDEVSAKYFLTNSQVGLYAPSRFEYWRAHLINSDRYAGHVDFGFNQGWWAGELGYKYDVAYTDAAYGWLAGYFGNIKAFADFTKEGGEFENQYMFAMSLIMKSLYFQMYTDTFGMVPFSEAGVDGILTPKYDAQIDIYKGIIADLDQAMTIIGDAERTGLGIDDVGENDVYCGGDLQLWKTLANSLKLRLGMRALGAPGADFAQTTINQALNQPLLDATTGSVTMSKDYVISEWTSSSYGDVWHDFAGLGSKWTMGEPFINLLDDNNDPRLPVYANPAPGGSFVFTNIKEGGSYTDPNYQERVDFIESTLITAQADYTLTVDGDDIIIDLPAGQYIGQPIRLNADIMPYVRFEMFSTPGDAILQPRGDKATGYPEIILSSAESYFLQAEAVVRGITSGDAQELMAKGIIEAMKLWEISEGDANNYISNSAIADISTGTTEEKLEKIALQRWLASYTDGFEAWAIVRDTGYPSSLAAGVSNPVIFGLGTLNGDYPQRLRYGSGAQANPNYAQAVSQQGPDNQATKLWWAK</sequence>
<dbReference type="AlphaFoldDB" id="K2P0L7"/>
<dbReference type="eggNOG" id="COG4198">
    <property type="taxonomic scope" value="Bacteria"/>
</dbReference>